<proteinExistence type="predicted"/>
<keyword evidence="2" id="KW-1185">Reference proteome</keyword>
<reference evidence="1 2" key="1">
    <citation type="submission" date="2018-06" db="EMBL/GenBank/DDBJ databases">
        <title>Streptacidiphilus pinicola sp. nov., isolated from pine grove soil.</title>
        <authorList>
            <person name="Roh S.G."/>
            <person name="Park S."/>
            <person name="Kim M.-K."/>
            <person name="Yun B.-R."/>
            <person name="Park J."/>
            <person name="Kim M.J."/>
            <person name="Kim Y.S."/>
            <person name="Kim S.B."/>
        </authorList>
    </citation>
    <scope>NUCLEOTIDE SEQUENCE [LARGE SCALE GENOMIC DNA]</scope>
    <source>
        <strain evidence="1 2">MMS16-CNU450</strain>
    </source>
</reference>
<feature type="non-terminal residue" evidence="1">
    <location>
        <position position="36"/>
    </location>
</feature>
<dbReference type="EMBL" id="QKYN01000227">
    <property type="protein sequence ID" value="RAG80483.1"/>
    <property type="molecule type" value="Genomic_DNA"/>
</dbReference>
<comment type="caution">
    <text evidence="1">The sequence shown here is derived from an EMBL/GenBank/DDBJ whole genome shotgun (WGS) entry which is preliminary data.</text>
</comment>
<dbReference type="AlphaFoldDB" id="A0A2X0I9Z8"/>
<evidence type="ECO:0000313" key="1">
    <source>
        <dbReference type="EMBL" id="RAG80483.1"/>
    </source>
</evidence>
<sequence length="36" mass="4174">MASLAERLVPDELWELFRRVVPPTEVVRPQGGGRRR</sequence>
<dbReference type="Proteomes" id="UP000248889">
    <property type="component" value="Unassembled WGS sequence"/>
</dbReference>
<accession>A0A2X0I9Z8</accession>
<gene>
    <name evidence="1" type="ORF">DN069_37900</name>
</gene>
<evidence type="ECO:0000313" key="2">
    <source>
        <dbReference type="Proteomes" id="UP000248889"/>
    </source>
</evidence>
<organism evidence="1 2">
    <name type="scientific">Streptacidiphilus pinicola</name>
    <dbReference type="NCBI Taxonomy" id="2219663"/>
    <lineage>
        <taxon>Bacteria</taxon>
        <taxon>Bacillati</taxon>
        <taxon>Actinomycetota</taxon>
        <taxon>Actinomycetes</taxon>
        <taxon>Kitasatosporales</taxon>
        <taxon>Streptomycetaceae</taxon>
        <taxon>Streptacidiphilus</taxon>
    </lineage>
</organism>
<name>A0A2X0I9Z8_9ACTN</name>
<protein>
    <submittedName>
        <fullName evidence="1">IS5/IS1182 family transposase</fullName>
    </submittedName>
</protein>